<comment type="subcellular location">
    <subcellularLocation>
        <location evidence="1 7">Nucleus</location>
    </subcellularLocation>
</comment>
<dbReference type="Proteomes" id="UP000249464">
    <property type="component" value="Unassembled WGS sequence"/>
</dbReference>
<dbReference type="Pfam" id="PF16879">
    <property type="entry name" value="Sin3a_C"/>
    <property type="match status" value="1"/>
</dbReference>
<gene>
    <name evidence="10" type="primary">BQ5605_C001g00568</name>
    <name evidence="10" type="ORF">BQ5605_C001G00568</name>
</gene>
<name>A0A2X0M7S5_9BASI</name>
<dbReference type="InterPro" id="IPR039774">
    <property type="entry name" value="Sin3-like"/>
</dbReference>
<dbReference type="EMBL" id="FQNC01000043">
    <property type="protein sequence ID" value="SGY47749.1"/>
    <property type="molecule type" value="Genomic_DNA"/>
</dbReference>
<feature type="compositionally biased region" description="Polar residues" evidence="8">
    <location>
        <begin position="252"/>
        <end position="271"/>
    </location>
</feature>
<dbReference type="Pfam" id="PF02671">
    <property type="entry name" value="PAH"/>
    <property type="match status" value="3"/>
</dbReference>
<organism evidence="10 11">
    <name type="scientific">Microbotryum silenes-dioicae</name>
    <dbReference type="NCBI Taxonomy" id="796604"/>
    <lineage>
        <taxon>Eukaryota</taxon>
        <taxon>Fungi</taxon>
        <taxon>Dikarya</taxon>
        <taxon>Basidiomycota</taxon>
        <taxon>Pucciniomycotina</taxon>
        <taxon>Microbotryomycetes</taxon>
        <taxon>Microbotryales</taxon>
        <taxon>Microbotryaceae</taxon>
        <taxon>Microbotryum</taxon>
    </lineage>
</organism>
<dbReference type="SUPFAM" id="SSF47762">
    <property type="entry name" value="PAH2 domain"/>
    <property type="match status" value="3"/>
</dbReference>
<feature type="region of interest" description="Disordered" evidence="8">
    <location>
        <begin position="1423"/>
        <end position="1450"/>
    </location>
</feature>
<dbReference type="GO" id="GO:0033698">
    <property type="term" value="C:Rpd3L complex"/>
    <property type="evidence" value="ECO:0007669"/>
    <property type="project" value="UniProtKB-ARBA"/>
</dbReference>
<feature type="compositionally biased region" description="Basic and acidic residues" evidence="8">
    <location>
        <begin position="326"/>
        <end position="337"/>
    </location>
</feature>
<keyword evidence="2" id="KW-0678">Repressor</keyword>
<dbReference type="SMART" id="SM00761">
    <property type="entry name" value="HDAC_interact"/>
    <property type="match status" value="1"/>
</dbReference>
<keyword evidence="5" id="KW-0804">Transcription</keyword>
<evidence type="ECO:0000259" key="9">
    <source>
        <dbReference type="SMART" id="SM00761"/>
    </source>
</evidence>
<dbReference type="PANTHER" id="PTHR12346:SF0">
    <property type="entry name" value="SIN3A, ISOFORM G"/>
    <property type="match status" value="1"/>
</dbReference>
<evidence type="ECO:0000256" key="7">
    <source>
        <dbReference type="PROSITE-ProRule" id="PRU00810"/>
    </source>
</evidence>
<feature type="region of interest" description="Disordered" evidence="8">
    <location>
        <begin position="992"/>
        <end position="1036"/>
    </location>
</feature>
<feature type="compositionally biased region" description="Polar residues" evidence="8">
    <location>
        <begin position="44"/>
        <end position="70"/>
    </location>
</feature>
<feature type="compositionally biased region" description="Pro residues" evidence="8">
    <location>
        <begin position="17"/>
        <end position="30"/>
    </location>
</feature>
<feature type="region of interest" description="Disordered" evidence="8">
    <location>
        <begin position="1469"/>
        <end position="1493"/>
    </location>
</feature>
<accession>A0A2X0M7S5</accession>
<feature type="compositionally biased region" description="Low complexity" evidence="8">
    <location>
        <begin position="357"/>
        <end position="376"/>
    </location>
</feature>
<keyword evidence="6 7" id="KW-0539">Nucleus</keyword>
<evidence type="ECO:0000256" key="4">
    <source>
        <dbReference type="ARBA" id="ARBA00023015"/>
    </source>
</evidence>
<feature type="compositionally biased region" description="Polar residues" evidence="8">
    <location>
        <begin position="1020"/>
        <end position="1029"/>
    </location>
</feature>
<feature type="compositionally biased region" description="Acidic residues" evidence="8">
    <location>
        <begin position="996"/>
        <end position="1013"/>
    </location>
</feature>
<evidence type="ECO:0000313" key="10">
    <source>
        <dbReference type="EMBL" id="SGY47749.1"/>
    </source>
</evidence>
<dbReference type="InterPro" id="IPR003822">
    <property type="entry name" value="PAH"/>
</dbReference>
<evidence type="ECO:0000256" key="3">
    <source>
        <dbReference type="ARBA" id="ARBA00022737"/>
    </source>
</evidence>
<feature type="compositionally biased region" description="Low complexity" evidence="8">
    <location>
        <begin position="242"/>
        <end position="251"/>
    </location>
</feature>
<evidence type="ECO:0000256" key="6">
    <source>
        <dbReference type="ARBA" id="ARBA00023242"/>
    </source>
</evidence>
<dbReference type="Gene3D" id="1.20.1160.11">
    <property type="entry name" value="Paired amphipathic helix"/>
    <property type="match status" value="3"/>
</dbReference>
<dbReference type="Pfam" id="PF08295">
    <property type="entry name" value="Sin3_corepress"/>
    <property type="match status" value="1"/>
</dbReference>
<feature type="domain" description="Histone deacetylase interacting" evidence="9">
    <location>
        <begin position="703"/>
        <end position="802"/>
    </location>
</feature>
<dbReference type="FunFam" id="1.20.1160.11:FF:000003">
    <property type="entry name" value="Paired amphipathic helix SIN3-like protein"/>
    <property type="match status" value="1"/>
</dbReference>
<evidence type="ECO:0000256" key="2">
    <source>
        <dbReference type="ARBA" id="ARBA00022491"/>
    </source>
</evidence>
<dbReference type="FunFam" id="1.20.1160.11:FF:000002">
    <property type="entry name" value="Paired amphipathic helix protein SIN3"/>
    <property type="match status" value="1"/>
</dbReference>
<keyword evidence="11" id="KW-1185">Reference proteome</keyword>
<keyword evidence="3" id="KW-0677">Repeat</keyword>
<dbReference type="GO" id="GO:0000122">
    <property type="term" value="P:negative regulation of transcription by RNA polymerase II"/>
    <property type="evidence" value="ECO:0007669"/>
    <property type="project" value="TreeGrafter"/>
</dbReference>
<proteinExistence type="predicted"/>
<feature type="region of interest" description="Disordered" evidence="8">
    <location>
        <begin position="1"/>
        <end position="88"/>
    </location>
</feature>
<dbReference type="FunFam" id="1.20.1160.11:FF:000001">
    <property type="entry name" value="Paired amphipathic helix protein Sin3"/>
    <property type="match status" value="1"/>
</dbReference>
<dbReference type="InterPro" id="IPR013194">
    <property type="entry name" value="HDAC_interact_dom"/>
</dbReference>
<dbReference type="InterPro" id="IPR036600">
    <property type="entry name" value="PAH_sf"/>
</dbReference>
<evidence type="ECO:0000313" key="11">
    <source>
        <dbReference type="Proteomes" id="UP000249464"/>
    </source>
</evidence>
<feature type="region of interest" description="Disordered" evidence="8">
    <location>
        <begin position="1049"/>
        <end position="1072"/>
    </location>
</feature>
<dbReference type="STRING" id="796604.A0A2X0M7S5"/>
<feature type="compositionally biased region" description="Low complexity" evidence="8">
    <location>
        <begin position="1"/>
        <end position="16"/>
    </location>
</feature>
<sequence>MSANASASTSSSNTAPAPAPTPAHPHPSTNPSPAIARPVGARTTALSSANPSRQSSPVAVAPNSTSSEAATPNAAAGPNSTAFRPLNPPELHSVRDALAYLDRVKQQFSAEYTVYDQFLTIMKEFKTQAIDTPGVIDRVSTLFRGHPSLIQGFNTFLPPGYRIECIVSGAGNDAGGASNTITVTTPQGTTTRTQDVAGIEAREFVNAGGAATPQGNGSAAPLTVGKLASAIDATPHVSAAPSAASTSMATSNKPLTSNSTSTLNRGNSNSRIISPPAAIPPFNGGKSTNAQAGSSGSWQAQQQQQPPPTAPRSVRPAQNAPSGRQSKRDDDDPKGKAVDANGDSAMSSAPPPPPSAGPLAQPAPAAQAPTAVPGAGAQPQLEFNHAINYVNKIKNRFTKDPDTYKTFLEILQTYQKEMKPIQEVYTQVTALFHTAPDLLDEFKAFLPDTSEAGNAAVTPGGPAPPPVAQPTSKKSKDGSQQRSADAGSSREDGRSGLGSKKGAFAEEKKKRAAAGSGEKSKVKRTKTHHVDSPPVTAAPPPPKTDRVERSSAMTSQSQAAPPVGEPLQGPPMYHPQPYGAPPANFPGAVRSRSAYEAYLAGHRTPQLVQADEFSFFDRVKKHIDDRTSYTDFLKLLNLFTQEIIDTKTLLEKALIFIGTSDELFAQFKELCGWNPVSDGRIEGEDWIIDNEPAWKRPPVDLRETIEYGPSYRRLPESEIDLACSGRGPLEWSVLNDEWVAWATSQSEGSNAHRKNPYEETMYYAEQERHWYSWHIESNLRTIAHFEPIAARIARMTSEERNAFRLDGLGGTAPSVYERIIRKIWGKEHWHEIVHSLCENPAQTVPLVLARLKQKDEEWKRAEREWNRVWREVDLKNYYRALDHQGILFKALDKKATMTSKALTNEVEALRRDRTQKKTDLDTDVVLRPLHQFVFGMTDRDVLFDVIKLTFSYLDREQSGYSVPERARLEAFVRLFIPLLFDIPQAEMDANLAPQDESQDAPGDDDDIESEADGENDKDASSGSSLNKRNGVNKKGGAADLRKRLLKHVASSSRQKAGSRAGSPNGFDDLLGSLPPGTLGEQKWIQLSSESEADAEAEAPSSPRRYNFFANACFYCLIRMLHVSFPMTVYHRLLAFKQLANELRKKEQAFRLNPLAVDLGLAHPMPIIDEGPNPAEHYYDHLLDLAEKLFEGDIDQQTYEEQLRFMASIKAYPLYTLDKLIGGVIKHVHVANSDAKSQDLTALLEKDRAGSCSTARQMIAYRNEAEAIIGSDDNLYRIEWVSARKKEDCSEMLVAEPHVANAAQIPESQALTIQLLGREDLTLDDSDGPLEYQVHRSWIASYPLTSATEGVGAKVKAPLLKRNRRLSASEDPQEFDLLPGLEAKIVAGNYQLKFIAGTEDYLYRKRPVTRAPTPPPAVAAATLNGTGETNGDAMEGQVAEGSTSETVDEGTLSLQKRRVARFERWLEAKHAKRAPAAESSGDLAVQPEGTAMEE</sequence>
<reference evidence="10 11" key="1">
    <citation type="submission" date="2016-11" db="EMBL/GenBank/DDBJ databases">
        <authorList>
            <person name="Jaros S."/>
            <person name="Januszkiewicz K."/>
            <person name="Wedrychowicz H."/>
        </authorList>
    </citation>
    <scope>NUCLEOTIDE SEQUENCE [LARGE SCALE GENOMIC DNA]</scope>
</reference>
<dbReference type="GO" id="GO:0010628">
    <property type="term" value="P:positive regulation of gene expression"/>
    <property type="evidence" value="ECO:0007669"/>
    <property type="project" value="UniProtKB-ARBA"/>
</dbReference>
<feature type="region of interest" description="Disordered" evidence="8">
    <location>
        <begin position="451"/>
        <end position="568"/>
    </location>
</feature>
<feature type="compositionally biased region" description="Low complexity" evidence="8">
    <location>
        <begin position="290"/>
        <end position="304"/>
    </location>
</feature>
<dbReference type="GO" id="GO:0003714">
    <property type="term" value="F:transcription corepressor activity"/>
    <property type="evidence" value="ECO:0007669"/>
    <property type="project" value="InterPro"/>
</dbReference>
<dbReference type="PROSITE" id="PS51477">
    <property type="entry name" value="PAH"/>
    <property type="match status" value="2"/>
</dbReference>
<evidence type="ECO:0000256" key="8">
    <source>
        <dbReference type="SAM" id="MobiDB-lite"/>
    </source>
</evidence>
<evidence type="ECO:0000256" key="5">
    <source>
        <dbReference type="ARBA" id="ARBA00023163"/>
    </source>
</evidence>
<protein>
    <submittedName>
        <fullName evidence="10">BQ5605_C001g00568 protein</fullName>
    </submittedName>
</protein>
<dbReference type="PANTHER" id="PTHR12346">
    <property type="entry name" value="SIN3B-RELATED"/>
    <property type="match status" value="1"/>
</dbReference>
<feature type="region of interest" description="Disordered" evidence="8">
    <location>
        <begin position="242"/>
        <end position="376"/>
    </location>
</feature>
<evidence type="ECO:0000256" key="1">
    <source>
        <dbReference type="ARBA" id="ARBA00004123"/>
    </source>
</evidence>
<dbReference type="InterPro" id="IPR031693">
    <property type="entry name" value="Sin3_C"/>
</dbReference>
<keyword evidence="4" id="KW-0805">Transcription regulation</keyword>